<evidence type="ECO:0000313" key="2">
    <source>
        <dbReference type="EMBL" id="KAA5604351.1"/>
    </source>
</evidence>
<evidence type="ECO:0000256" key="1">
    <source>
        <dbReference type="SAM" id="MobiDB-lite"/>
    </source>
</evidence>
<name>A0A5M6I838_9PROT</name>
<accession>A0A5M6I838</accession>
<dbReference type="Proteomes" id="UP000324065">
    <property type="component" value="Unassembled WGS sequence"/>
</dbReference>
<sequence length="180" mass="19654">MSDEKKGAAVKSYVDPEQINKDVQINGTDLNNAFLEQSSLLVHYGVQAGRAAHQVDRVKQLQKLAEAQIDKEVREQASDEGRKITESAITAQITAHPKMVQLAKMLSEARLQESLADVAVESLRHRRDMLVQLGAQARTEMQGEIRVAMGEARAAEEKAVRDRLPGKLRGAAGTSGQEAA</sequence>
<gene>
    <name evidence="2" type="ORF">F1188_15935</name>
</gene>
<organism evidence="2 3">
    <name type="scientific">Roseospira marina</name>
    <dbReference type="NCBI Taxonomy" id="140057"/>
    <lineage>
        <taxon>Bacteria</taxon>
        <taxon>Pseudomonadati</taxon>
        <taxon>Pseudomonadota</taxon>
        <taxon>Alphaproteobacteria</taxon>
        <taxon>Rhodospirillales</taxon>
        <taxon>Rhodospirillaceae</taxon>
        <taxon>Roseospira</taxon>
    </lineage>
</organism>
<comment type="caution">
    <text evidence="2">The sequence shown here is derived from an EMBL/GenBank/DDBJ whole genome shotgun (WGS) entry which is preliminary data.</text>
</comment>
<dbReference type="EMBL" id="VWPJ01000018">
    <property type="protein sequence ID" value="KAA5604351.1"/>
    <property type="molecule type" value="Genomic_DNA"/>
</dbReference>
<protein>
    <submittedName>
        <fullName evidence="2">Uncharacterized protein</fullName>
    </submittedName>
</protein>
<proteinExistence type="predicted"/>
<dbReference type="RefSeq" id="WP_150063443.1">
    <property type="nucleotide sequence ID" value="NZ_JACHII010000014.1"/>
</dbReference>
<feature type="compositionally biased region" description="Basic and acidic residues" evidence="1">
    <location>
        <begin position="156"/>
        <end position="165"/>
    </location>
</feature>
<dbReference type="OrthoDB" id="6627321at2"/>
<feature type="region of interest" description="Disordered" evidence="1">
    <location>
        <begin position="156"/>
        <end position="180"/>
    </location>
</feature>
<reference evidence="2 3" key="1">
    <citation type="submission" date="2019-09" db="EMBL/GenBank/DDBJ databases">
        <title>Genome sequence of Roseospira marina, one of the more divergent members of the non-sulfur purple photosynthetic bacterial family, the Rhodospirillaceae.</title>
        <authorList>
            <person name="Meyer T."/>
            <person name="Kyndt J."/>
        </authorList>
    </citation>
    <scope>NUCLEOTIDE SEQUENCE [LARGE SCALE GENOMIC DNA]</scope>
    <source>
        <strain evidence="2 3">DSM 15113</strain>
    </source>
</reference>
<keyword evidence="3" id="KW-1185">Reference proteome</keyword>
<dbReference type="AlphaFoldDB" id="A0A5M6I838"/>
<evidence type="ECO:0000313" key="3">
    <source>
        <dbReference type="Proteomes" id="UP000324065"/>
    </source>
</evidence>